<feature type="non-terminal residue" evidence="2">
    <location>
        <position position="1"/>
    </location>
</feature>
<evidence type="ECO:0000313" key="3">
    <source>
        <dbReference type="Proteomes" id="UP000298138"/>
    </source>
</evidence>
<feature type="compositionally biased region" description="Polar residues" evidence="1">
    <location>
        <begin position="348"/>
        <end position="376"/>
    </location>
</feature>
<reference evidence="2 3" key="1">
    <citation type="submission" date="2019-04" db="EMBL/GenBank/DDBJ databases">
        <title>Comparative genomics and transcriptomics to analyze fruiting body development in filamentous ascomycetes.</title>
        <authorList>
            <consortium name="DOE Joint Genome Institute"/>
            <person name="Lutkenhaus R."/>
            <person name="Traeger S."/>
            <person name="Breuer J."/>
            <person name="Kuo A."/>
            <person name="Lipzen A."/>
            <person name="Pangilinan J."/>
            <person name="Dilworth D."/>
            <person name="Sandor L."/>
            <person name="Poggeler S."/>
            <person name="Barry K."/>
            <person name="Grigoriev I.V."/>
            <person name="Nowrousian M."/>
        </authorList>
    </citation>
    <scope>NUCLEOTIDE SEQUENCE [LARGE SCALE GENOMIC DNA]</scope>
    <source>
        <strain evidence="2 3">CBS 389.68</strain>
    </source>
</reference>
<feature type="region of interest" description="Disordered" evidence="1">
    <location>
        <begin position="540"/>
        <end position="648"/>
    </location>
</feature>
<gene>
    <name evidence="2" type="ORF">EX30DRAFT_391211</name>
</gene>
<proteinExistence type="predicted"/>
<organism evidence="2 3">
    <name type="scientific">Ascodesmis nigricans</name>
    <dbReference type="NCBI Taxonomy" id="341454"/>
    <lineage>
        <taxon>Eukaryota</taxon>
        <taxon>Fungi</taxon>
        <taxon>Dikarya</taxon>
        <taxon>Ascomycota</taxon>
        <taxon>Pezizomycotina</taxon>
        <taxon>Pezizomycetes</taxon>
        <taxon>Pezizales</taxon>
        <taxon>Ascodesmidaceae</taxon>
        <taxon>Ascodesmis</taxon>
    </lineage>
</organism>
<feature type="region of interest" description="Disordered" evidence="1">
    <location>
        <begin position="727"/>
        <end position="760"/>
    </location>
</feature>
<evidence type="ECO:0000256" key="1">
    <source>
        <dbReference type="SAM" id="MobiDB-lite"/>
    </source>
</evidence>
<accession>A0A4S2MXZ0</accession>
<feature type="region of interest" description="Disordered" evidence="1">
    <location>
        <begin position="328"/>
        <end position="388"/>
    </location>
</feature>
<evidence type="ECO:0000313" key="2">
    <source>
        <dbReference type="EMBL" id="TGZ81527.1"/>
    </source>
</evidence>
<dbReference type="AlphaFoldDB" id="A0A4S2MXZ0"/>
<feature type="compositionally biased region" description="Low complexity" evidence="1">
    <location>
        <begin position="591"/>
        <end position="620"/>
    </location>
</feature>
<dbReference type="InParanoid" id="A0A4S2MXZ0"/>
<name>A0A4S2MXZ0_9PEZI</name>
<feature type="compositionally biased region" description="Pro residues" evidence="1">
    <location>
        <begin position="621"/>
        <end position="636"/>
    </location>
</feature>
<feature type="region of interest" description="Disordered" evidence="1">
    <location>
        <begin position="194"/>
        <end position="213"/>
    </location>
</feature>
<protein>
    <submittedName>
        <fullName evidence="2">Uncharacterized protein</fullName>
    </submittedName>
</protein>
<keyword evidence="3" id="KW-1185">Reference proteome</keyword>
<sequence>VSLALCRLLILASTFSTTIISNILRWRRALIPIAIHLTPAMDPPTTTAYNPSKSSLILCITPSLSYQIPWRSPTPFLDGPIHSDSDSIIISSADDDSTHRRRFIFGTPTSRAASPENLPSPVATAMGQVGEELGVSPLRDWRGTAVWATKTSQSNSDFRLRLDQVVKRSSSVRAIRGASSFGTENETEMRDIVGARRRDEGLGSATNDGGSDLQHAEDEISLSMALGSGPVAVVPAASGEIEAETVLFVPRRSSSGSKFREEIVFPTKPENPLQWIRQFSRKTIRRTSLEIPRLLRSRRQQERAKVLVTFPGSKKLFRFIRKHHQEPAIALDERDGRPSEPPLKTFGPRSQQHIPNHGNQQAKPMATESISEGTTSRRLRSTAPEPPSRLMALRGAVGSSFKTHHVNRDHTLIPRDEINNVVIPARPSTAPPGKVHMELEFLTTEATGFHIPDTIPNLDPRKIGTKKNKRSKEMAYFDQQNMIQSRPKMPPPNEPPDVPVDPADRTIVHTTGNPHPIAAYPNVDAIAPFLEQDRELERRSADLISRPSSTTSKTRLFKPPPLPSPPLARRGNHDLLLLRPSSTPPALSIPARGTSRTISTITTATTAAASTANTRTHSPTTLPPQVLPDPPSPSSPSPSTSRRKKSLTTWLRTKHAETGEDYSHQPIDVQLERMRRDMRDTGIMGLMPMEELHGGGCGSGEEGGSEGTGSDASVSYAAAAREVVGMGKRRGWGRRGSVRTSGGPERGRGGATKGVEVLMG</sequence>
<dbReference type="OrthoDB" id="5318881at2759"/>
<dbReference type="Proteomes" id="UP000298138">
    <property type="component" value="Unassembled WGS sequence"/>
</dbReference>
<feature type="compositionally biased region" description="Basic residues" evidence="1">
    <location>
        <begin position="727"/>
        <end position="737"/>
    </location>
</feature>
<dbReference type="EMBL" id="ML220119">
    <property type="protein sequence ID" value="TGZ81527.1"/>
    <property type="molecule type" value="Genomic_DNA"/>
</dbReference>